<name>A0A0K2T2N3_LEPSM</name>
<sequence length="12" mass="1450">MIEGQTYRDSHI</sequence>
<evidence type="ECO:0000313" key="1">
    <source>
        <dbReference type="EMBL" id="CDW20070.1"/>
    </source>
</evidence>
<organism evidence="1">
    <name type="scientific">Lepeophtheirus salmonis</name>
    <name type="common">Salmon louse</name>
    <name type="synonym">Caligus salmonis</name>
    <dbReference type="NCBI Taxonomy" id="72036"/>
    <lineage>
        <taxon>Eukaryota</taxon>
        <taxon>Metazoa</taxon>
        <taxon>Ecdysozoa</taxon>
        <taxon>Arthropoda</taxon>
        <taxon>Crustacea</taxon>
        <taxon>Multicrustacea</taxon>
        <taxon>Hexanauplia</taxon>
        <taxon>Copepoda</taxon>
        <taxon>Siphonostomatoida</taxon>
        <taxon>Caligidae</taxon>
        <taxon>Lepeophtheirus</taxon>
    </lineage>
</organism>
<proteinExistence type="predicted"/>
<accession>A0A0K2T2N3</accession>
<dbReference type="EMBL" id="HACA01002709">
    <property type="protein sequence ID" value="CDW20070.1"/>
    <property type="molecule type" value="Transcribed_RNA"/>
</dbReference>
<protein>
    <submittedName>
        <fullName evidence="1">Uncharacterized protein</fullName>
    </submittedName>
</protein>
<reference evidence="1" key="1">
    <citation type="submission" date="2014-05" db="EMBL/GenBank/DDBJ databases">
        <authorList>
            <person name="Chronopoulou M."/>
        </authorList>
    </citation>
    <scope>NUCLEOTIDE SEQUENCE</scope>
    <source>
        <tissue evidence="1">Whole organism</tissue>
    </source>
</reference>